<organism evidence="2 3">
    <name type="scientific">Steinernema glaseri</name>
    <dbReference type="NCBI Taxonomy" id="37863"/>
    <lineage>
        <taxon>Eukaryota</taxon>
        <taxon>Metazoa</taxon>
        <taxon>Ecdysozoa</taxon>
        <taxon>Nematoda</taxon>
        <taxon>Chromadorea</taxon>
        <taxon>Rhabditida</taxon>
        <taxon>Tylenchina</taxon>
        <taxon>Panagrolaimomorpha</taxon>
        <taxon>Strongyloidoidea</taxon>
        <taxon>Steinernematidae</taxon>
        <taxon>Steinernema</taxon>
    </lineage>
</organism>
<name>A0A1I7YBC3_9BILA</name>
<evidence type="ECO:0000256" key="1">
    <source>
        <dbReference type="SAM" id="Phobius"/>
    </source>
</evidence>
<dbReference type="WBParaSite" id="L893_g14583.t1">
    <property type="protein sequence ID" value="L893_g14583.t1"/>
    <property type="gene ID" value="L893_g14583"/>
</dbReference>
<reference evidence="3" key="1">
    <citation type="submission" date="2016-11" db="UniProtKB">
        <authorList>
            <consortium name="WormBaseParasite"/>
        </authorList>
    </citation>
    <scope>IDENTIFICATION</scope>
</reference>
<proteinExistence type="predicted"/>
<sequence length="181" mass="20182">MPIENICLSNSTHEVIFFGEDGMSYASQITYEIHFDRIVFSGDADKMIKIVPLPVRLDELSLGSGRLVLDYHQPCVNLDFDDADDALPLLSCKLGAAASDDKVTHLGLIMLFSSLLGFAVLGVMIWFGFVYHRWTDDLKLKAHEIKTDKVPKFDVFKGKAMLSAYVRGRNIGQPPSRTGDQ</sequence>
<dbReference type="Proteomes" id="UP000095287">
    <property type="component" value="Unplaced"/>
</dbReference>
<keyword evidence="1" id="KW-0812">Transmembrane</keyword>
<dbReference type="AlphaFoldDB" id="A0A1I7YBC3"/>
<evidence type="ECO:0000313" key="2">
    <source>
        <dbReference type="Proteomes" id="UP000095287"/>
    </source>
</evidence>
<keyword evidence="2" id="KW-1185">Reference proteome</keyword>
<evidence type="ECO:0000313" key="3">
    <source>
        <dbReference type="WBParaSite" id="L893_g14583.t1"/>
    </source>
</evidence>
<accession>A0A1I7YBC3</accession>
<protein>
    <submittedName>
        <fullName evidence="3">Cadherin domain-containing protein</fullName>
    </submittedName>
</protein>
<keyword evidence="1" id="KW-0472">Membrane</keyword>
<feature type="transmembrane region" description="Helical" evidence="1">
    <location>
        <begin position="108"/>
        <end position="131"/>
    </location>
</feature>
<keyword evidence="1" id="KW-1133">Transmembrane helix</keyword>